<protein>
    <submittedName>
        <fullName evidence="2">Proteasome subunit alpha type</fullName>
    </submittedName>
</protein>
<proteinExistence type="predicted"/>
<name>A0AC34FD33_9BILA</name>
<sequence>MGDHYGFSLTTFSPSGKLMQIEYALNAVKNGQPSVGLRAKDGVVLATENKSSILHDDETKIEKVSEHIGVVYSGMGPDFRLLVKRARKIAIQYELMFGEEIPTTELVSRLAAVMQEYTQSGGVRPFGVSLLIAGWDVVKKRPLLFQSDPSGAFFAWKATALGKNDINAKTFLEKRFNDGLELDDGIHTALLTLRESFDVGMTEENVEIAVCTEAGFRRLTRQQIKDHLSAL</sequence>
<accession>A0AC34FD33</accession>
<reference evidence="2" key="1">
    <citation type="submission" date="2022-11" db="UniProtKB">
        <authorList>
            <consortium name="WormBaseParasite"/>
        </authorList>
    </citation>
    <scope>IDENTIFICATION</scope>
</reference>
<dbReference type="WBParaSite" id="ES5_v2.g15045.t1">
    <property type="protein sequence ID" value="ES5_v2.g15045.t1"/>
    <property type="gene ID" value="ES5_v2.g15045"/>
</dbReference>
<organism evidence="1 2">
    <name type="scientific">Panagrolaimus sp. ES5</name>
    <dbReference type="NCBI Taxonomy" id="591445"/>
    <lineage>
        <taxon>Eukaryota</taxon>
        <taxon>Metazoa</taxon>
        <taxon>Ecdysozoa</taxon>
        <taxon>Nematoda</taxon>
        <taxon>Chromadorea</taxon>
        <taxon>Rhabditida</taxon>
        <taxon>Tylenchina</taxon>
        <taxon>Panagrolaimomorpha</taxon>
        <taxon>Panagrolaimoidea</taxon>
        <taxon>Panagrolaimidae</taxon>
        <taxon>Panagrolaimus</taxon>
    </lineage>
</organism>
<evidence type="ECO:0000313" key="1">
    <source>
        <dbReference type="Proteomes" id="UP000887579"/>
    </source>
</evidence>
<evidence type="ECO:0000313" key="2">
    <source>
        <dbReference type="WBParaSite" id="ES5_v2.g15045.t1"/>
    </source>
</evidence>
<dbReference type="Proteomes" id="UP000887579">
    <property type="component" value="Unplaced"/>
</dbReference>